<accession>A0A507DG57</accession>
<comment type="caution">
    <text evidence="1">The sequence shown here is derived from an EMBL/GenBank/DDBJ whole genome shotgun (WGS) entry which is preliminary data.</text>
</comment>
<protein>
    <submittedName>
        <fullName evidence="1">Uncharacterized protein</fullName>
    </submittedName>
</protein>
<keyword evidence="2" id="KW-1185">Reference proteome</keyword>
<organism evidence="1 2">
    <name type="scientific">Chytriomyces confervae</name>
    <dbReference type="NCBI Taxonomy" id="246404"/>
    <lineage>
        <taxon>Eukaryota</taxon>
        <taxon>Fungi</taxon>
        <taxon>Fungi incertae sedis</taxon>
        <taxon>Chytridiomycota</taxon>
        <taxon>Chytridiomycota incertae sedis</taxon>
        <taxon>Chytridiomycetes</taxon>
        <taxon>Chytridiales</taxon>
        <taxon>Chytriomycetaceae</taxon>
        <taxon>Chytriomyces</taxon>
    </lineage>
</organism>
<evidence type="ECO:0000313" key="2">
    <source>
        <dbReference type="Proteomes" id="UP000320333"/>
    </source>
</evidence>
<dbReference type="AlphaFoldDB" id="A0A507DG57"/>
<dbReference type="EMBL" id="QEAP01001196">
    <property type="protein sequence ID" value="TPX49878.1"/>
    <property type="molecule type" value="Genomic_DNA"/>
</dbReference>
<proteinExistence type="predicted"/>
<dbReference type="OrthoDB" id="10317713at2759"/>
<reference evidence="1 2" key="1">
    <citation type="journal article" date="2019" name="Sci. Rep.">
        <title>Comparative genomics of chytrid fungi reveal insights into the obligate biotrophic and pathogenic lifestyle of Synchytrium endobioticum.</title>
        <authorList>
            <person name="van de Vossenberg B.T.L.H."/>
            <person name="Warris S."/>
            <person name="Nguyen H.D.T."/>
            <person name="van Gent-Pelzer M.P.E."/>
            <person name="Joly D.L."/>
            <person name="van de Geest H.C."/>
            <person name="Bonants P.J.M."/>
            <person name="Smith D.S."/>
            <person name="Levesque C.A."/>
            <person name="van der Lee T.A.J."/>
        </authorList>
    </citation>
    <scope>NUCLEOTIDE SEQUENCE [LARGE SCALE GENOMIC DNA]</scope>
    <source>
        <strain evidence="1 2">CBS 675.73</strain>
    </source>
</reference>
<evidence type="ECO:0000313" key="1">
    <source>
        <dbReference type="EMBL" id="TPX49878.1"/>
    </source>
</evidence>
<name>A0A507DG57_9FUNG</name>
<gene>
    <name evidence="1" type="ORF">CcCBS67573_g10131</name>
</gene>
<dbReference type="Proteomes" id="UP000320333">
    <property type="component" value="Unassembled WGS sequence"/>
</dbReference>
<sequence>MMGIAFAYGAYAAYNHLAYDPELRLGNRGFKPDDWEARVEANRPEKKVVKNIYYQDILPHRGTH</sequence>